<name>V6M2J3_9EUKA</name>
<gene>
    <name evidence="1" type="ORF">SS50377_12460</name>
    <name evidence="2" type="ORF">SS50377_26964</name>
</gene>
<accession>V6M2J3</accession>
<dbReference type="AlphaFoldDB" id="V6M2J3"/>
<evidence type="ECO:0000313" key="1">
    <source>
        <dbReference type="EMBL" id="EST47474.1"/>
    </source>
</evidence>
<dbReference type="VEuPathDB" id="GiardiaDB:SS50377_26964"/>
<dbReference type="Proteomes" id="UP000018208">
    <property type="component" value="Unassembled WGS sequence"/>
</dbReference>
<proteinExistence type="predicted"/>
<sequence length="410" mass="47723">MDVIVTKLTQAQSESHQVEAIKQLNVFTTAPKSFSDQPLLLALLFQFMQTSNSDLALESLYLIIKLTESDCPELHLAISDHFQVYSKFLISKEFDDVIIDLKNGIEMQELILVLLSNLMYYETSKIMINDNCKEFISRIFDTKNKKIKKFATFALSTSLIYVQFDQSQYQMLISLLKNKENEMDVEILIVIFQTIYQTGFNDDTINADFDVIFDQVEELLTEIKTIKIERCIQEAFKCILNFSMNENLLSHLGSQSFIYRMQKLFISCKSINKIDSAIFFVLTNLSCTEKGSRVMAQNSLFLTFLFSVLKQKNFVDEICDIFTNFYYYDFAGNFDNDQIFCISETIQWCFVKQKMKLVGKFVSLFRLMCGTGSKVIHVMNEMGIRSFLFEHQTIFRCKDIIEAMDKVKRM</sequence>
<reference evidence="1 2" key="1">
    <citation type="journal article" date="2014" name="PLoS Genet.">
        <title>The Genome of Spironucleus salmonicida Highlights a Fish Pathogen Adapted to Fluctuating Environments.</title>
        <authorList>
            <person name="Xu F."/>
            <person name="Jerlstrom-Hultqvist J."/>
            <person name="Einarsson E."/>
            <person name="Astvaldsson A."/>
            <person name="Svard S.G."/>
            <person name="Andersson J.O."/>
        </authorList>
    </citation>
    <scope>NUCLEOTIDE SEQUENCE</scope>
    <source>
        <strain evidence="2">ATCC 50377</strain>
    </source>
</reference>
<organism evidence="1">
    <name type="scientific">Spironucleus salmonicida</name>
    <dbReference type="NCBI Taxonomy" id="348837"/>
    <lineage>
        <taxon>Eukaryota</taxon>
        <taxon>Metamonada</taxon>
        <taxon>Diplomonadida</taxon>
        <taxon>Hexamitidae</taxon>
        <taxon>Hexamitinae</taxon>
        <taxon>Spironucleus</taxon>
    </lineage>
</organism>
<dbReference type="EMBL" id="AUWU02000007">
    <property type="protein sequence ID" value="KAH0570678.1"/>
    <property type="molecule type" value="Genomic_DNA"/>
</dbReference>
<evidence type="ECO:0000313" key="3">
    <source>
        <dbReference type="Proteomes" id="UP000018208"/>
    </source>
</evidence>
<dbReference type="SUPFAM" id="SSF48371">
    <property type="entry name" value="ARM repeat"/>
    <property type="match status" value="1"/>
</dbReference>
<dbReference type="InterPro" id="IPR016024">
    <property type="entry name" value="ARM-type_fold"/>
</dbReference>
<evidence type="ECO:0000313" key="2">
    <source>
        <dbReference type="EMBL" id="KAH0570678.1"/>
    </source>
</evidence>
<keyword evidence="3" id="KW-1185">Reference proteome</keyword>
<protein>
    <submittedName>
        <fullName evidence="1">Uncharacterized protein</fullName>
    </submittedName>
</protein>
<dbReference type="EMBL" id="KI546040">
    <property type="protein sequence ID" value="EST47474.1"/>
    <property type="molecule type" value="Genomic_DNA"/>
</dbReference>
<reference evidence="2" key="2">
    <citation type="submission" date="2020-12" db="EMBL/GenBank/DDBJ databases">
        <title>New Spironucleus salmonicida genome in near-complete chromosomes.</title>
        <authorList>
            <person name="Xu F."/>
            <person name="Kurt Z."/>
            <person name="Jimenez-Gonzalez A."/>
            <person name="Astvaldsson A."/>
            <person name="Andersson J.O."/>
            <person name="Svard S.G."/>
        </authorList>
    </citation>
    <scope>NUCLEOTIDE SEQUENCE</scope>
    <source>
        <strain evidence="2">ATCC 50377</strain>
    </source>
</reference>